<organism evidence="3 4">
    <name type="scientific">Amnibacterium kyonggiense</name>
    <dbReference type="NCBI Taxonomy" id="595671"/>
    <lineage>
        <taxon>Bacteria</taxon>
        <taxon>Bacillati</taxon>
        <taxon>Actinomycetota</taxon>
        <taxon>Actinomycetes</taxon>
        <taxon>Micrococcales</taxon>
        <taxon>Microbacteriaceae</taxon>
        <taxon>Amnibacterium</taxon>
    </lineage>
</organism>
<dbReference type="InterPro" id="IPR045699">
    <property type="entry name" value="GlfT2_C"/>
</dbReference>
<evidence type="ECO:0000259" key="1">
    <source>
        <dbReference type="Pfam" id="PF17994"/>
    </source>
</evidence>
<dbReference type="GO" id="GO:0016740">
    <property type="term" value="F:transferase activity"/>
    <property type="evidence" value="ECO:0007669"/>
    <property type="project" value="UniProtKB-KW"/>
</dbReference>
<accession>A0A4R7FLX1</accession>
<dbReference type="Pfam" id="PF13641">
    <property type="entry name" value="Glyco_tranf_2_3"/>
    <property type="match status" value="1"/>
</dbReference>
<dbReference type="Proteomes" id="UP000295344">
    <property type="component" value="Unassembled WGS sequence"/>
</dbReference>
<feature type="domain" description="Galactofuranosyltransferase-2 C-terminal" evidence="2">
    <location>
        <begin position="439"/>
        <end position="613"/>
    </location>
</feature>
<keyword evidence="4" id="KW-1185">Reference proteome</keyword>
<comment type="caution">
    <text evidence="3">The sequence shown here is derived from an EMBL/GenBank/DDBJ whole genome shotgun (WGS) entry which is preliminary data.</text>
</comment>
<dbReference type="Gene3D" id="3.90.550.60">
    <property type="match status" value="1"/>
</dbReference>
<protein>
    <submittedName>
        <fullName evidence="3">Galactofuranosylgalactofuranosylrhamnosyl-N-acetylglucosaminyl-diphospho-decaprenol beta-1,5/1,6-galactofuranosyltransferase</fullName>
    </submittedName>
</protein>
<name>A0A4R7FLX1_9MICO</name>
<feature type="domain" description="Galactofuranosyltransferase GlfT2 N-terminal" evidence="1">
    <location>
        <begin position="51"/>
        <end position="156"/>
    </location>
</feature>
<dbReference type="InterPro" id="IPR040492">
    <property type="entry name" value="GlfT2_N"/>
</dbReference>
<evidence type="ECO:0000259" key="2">
    <source>
        <dbReference type="Pfam" id="PF19320"/>
    </source>
</evidence>
<dbReference type="EMBL" id="SOAM01000002">
    <property type="protein sequence ID" value="TDS77393.1"/>
    <property type="molecule type" value="Genomic_DNA"/>
</dbReference>
<dbReference type="AlphaFoldDB" id="A0A4R7FLX1"/>
<dbReference type="SUPFAM" id="SSF53448">
    <property type="entry name" value="Nucleotide-diphospho-sugar transferases"/>
    <property type="match status" value="1"/>
</dbReference>
<dbReference type="Pfam" id="PF19320">
    <property type="entry name" value="GlfT2_domain3"/>
    <property type="match status" value="1"/>
</dbReference>
<keyword evidence="3" id="KW-0808">Transferase</keyword>
<dbReference type="OrthoDB" id="3225550at2"/>
<sequence length="614" mass="65553">MAGAPDRDEVDGDAWTVVQDVIGPLDGGVDGDALYATGARFGAPVPTGSGVRARLLVPAGGTASFGAYFNAFPAAVWRSATAATAVRLRLRLSGPAAVTLLRSDARGATALREEHAVGDDGLLAVTTPLGGATGGFVWFEIAAAEEVEVLEGSWAVDAVPLRGGRAVLGMPTMDRGPFVAANLRRLASAPELLRRVRRIVVVDQGGSPVADDPAVAAAADDLGDVVRLLRQANLGGSGGYSRILQEALAEQGADVAVFLDDDIQIEPASLLRSIAFGRLTGRPTIVGGQMLDLGEPGTVQAAAERVVRSTFWWAAADERTSTHDHVATPLPSAPWVHERRDADYNGWWMCQFPLETVRRIGLVLPLFLKWDDAEYSLRAAGIGVPTVSLPGAAVWHVAFRTKDDSIEWQAFFHARNRVVVAMLHGGRAAAVAGYSLALDVKQLLAKQYPAARLRHAGIRAALDGPDALERRDDLARARAIAAAEPALPRLPREACDGVRAVRPRLRAPSGADLGTWAARTALQQLLRGASGPIVRVPRADWWVLARFGRVLAPTADGEALLRFDTDRRALAAGLLESFALHLRLVLQWDRTAAAYRRAAVDLASPEAWRRRFTA</sequence>
<evidence type="ECO:0000313" key="3">
    <source>
        <dbReference type="EMBL" id="TDS77393.1"/>
    </source>
</evidence>
<evidence type="ECO:0000313" key="4">
    <source>
        <dbReference type="Proteomes" id="UP000295344"/>
    </source>
</evidence>
<gene>
    <name evidence="3" type="ORF">CLV52_2337</name>
</gene>
<dbReference type="RefSeq" id="WP_133766469.1">
    <property type="nucleotide sequence ID" value="NZ_BAAARP010000002.1"/>
</dbReference>
<reference evidence="3 4" key="1">
    <citation type="submission" date="2019-03" db="EMBL/GenBank/DDBJ databases">
        <title>Genomic Encyclopedia of Archaeal and Bacterial Type Strains, Phase II (KMG-II): from individual species to whole genera.</title>
        <authorList>
            <person name="Goeker M."/>
        </authorList>
    </citation>
    <scope>NUCLEOTIDE SEQUENCE [LARGE SCALE GENOMIC DNA]</scope>
    <source>
        <strain evidence="3 4">DSM 24782</strain>
    </source>
</reference>
<proteinExistence type="predicted"/>
<dbReference type="Pfam" id="PF17994">
    <property type="entry name" value="Glft2_N"/>
    <property type="match status" value="1"/>
</dbReference>
<dbReference type="InterPro" id="IPR029044">
    <property type="entry name" value="Nucleotide-diphossugar_trans"/>
</dbReference>